<dbReference type="EMBL" id="CP026248">
    <property type="protein sequence ID" value="AWP03522.1"/>
    <property type="molecule type" value="Genomic_DNA"/>
</dbReference>
<name>A0A2U9BJ12_SCOMX</name>
<gene>
    <name evidence="1" type="ORF">SMAX5B_015048</name>
</gene>
<accession>A0A2U9BJ12</accession>
<keyword evidence="2" id="KW-1185">Reference proteome</keyword>
<evidence type="ECO:0000313" key="1">
    <source>
        <dbReference type="EMBL" id="AWP03522.1"/>
    </source>
</evidence>
<protein>
    <submittedName>
        <fullName evidence="1">Uncharacterized protein</fullName>
    </submittedName>
</protein>
<organism evidence="1 2">
    <name type="scientific">Scophthalmus maximus</name>
    <name type="common">Turbot</name>
    <name type="synonym">Psetta maxima</name>
    <dbReference type="NCBI Taxonomy" id="52904"/>
    <lineage>
        <taxon>Eukaryota</taxon>
        <taxon>Metazoa</taxon>
        <taxon>Chordata</taxon>
        <taxon>Craniata</taxon>
        <taxon>Vertebrata</taxon>
        <taxon>Euteleostomi</taxon>
        <taxon>Actinopterygii</taxon>
        <taxon>Neopterygii</taxon>
        <taxon>Teleostei</taxon>
        <taxon>Neoteleostei</taxon>
        <taxon>Acanthomorphata</taxon>
        <taxon>Carangaria</taxon>
        <taxon>Pleuronectiformes</taxon>
        <taxon>Pleuronectoidei</taxon>
        <taxon>Scophthalmidae</taxon>
        <taxon>Scophthalmus</taxon>
    </lineage>
</organism>
<dbReference type="Proteomes" id="UP000246464">
    <property type="component" value="Chromosome 6"/>
</dbReference>
<reference evidence="1 2" key="1">
    <citation type="submission" date="2017-12" db="EMBL/GenBank/DDBJ databases">
        <title>Integrating genomic resources of turbot (Scophthalmus maximus) in depth evaluation of genetic and physical mapping variation across individuals.</title>
        <authorList>
            <person name="Martinez P."/>
        </authorList>
    </citation>
    <scope>NUCLEOTIDE SEQUENCE [LARGE SCALE GENOMIC DNA]</scope>
</reference>
<proteinExistence type="predicted"/>
<dbReference type="AlphaFoldDB" id="A0A2U9BJ12"/>
<evidence type="ECO:0000313" key="2">
    <source>
        <dbReference type="Proteomes" id="UP000246464"/>
    </source>
</evidence>
<feature type="non-terminal residue" evidence="1">
    <location>
        <position position="53"/>
    </location>
</feature>
<sequence>MLQSHELDQCSELCISLTMKPDDARNLDPTPYQADYMGHKFQMDRNEKLSMFG</sequence>